<keyword evidence="3" id="KW-1003">Cell membrane</keyword>
<protein>
    <submittedName>
        <fullName evidence="9">Multidrug efflux SMR transporter</fullName>
    </submittedName>
</protein>
<evidence type="ECO:0000256" key="7">
    <source>
        <dbReference type="RuleBase" id="RU003942"/>
    </source>
</evidence>
<accession>A0A7C8GT83</accession>
<evidence type="ECO:0000313" key="9">
    <source>
        <dbReference type="EMBL" id="KAB8135751.1"/>
    </source>
</evidence>
<keyword evidence="5 8" id="KW-1133">Transmembrane helix</keyword>
<dbReference type="RefSeq" id="WP_153403246.1">
    <property type="nucleotide sequence ID" value="NZ_ML762430.1"/>
</dbReference>
<feature type="transmembrane region" description="Helical" evidence="8">
    <location>
        <begin position="33"/>
        <end position="50"/>
    </location>
</feature>
<dbReference type="InterPro" id="IPR037185">
    <property type="entry name" value="EmrE-like"/>
</dbReference>
<evidence type="ECO:0000256" key="6">
    <source>
        <dbReference type="ARBA" id="ARBA00023136"/>
    </source>
</evidence>
<evidence type="ECO:0000256" key="2">
    <source>
        <dbReference type="ARBA" id="ARBA00022448"/>
    </source>
</evidence>
<dbReference type="Pfam" id="PF00893">
    <property type="entry name" value="Multi_Drug_Res"/>
    <property type="match status" value="1"/>
</dbReference>
<keyword evidence="4 7" id="KW-0812">Transmembrane</keyword>
<dbReference type="InterPro" id="IPR045324">
    <property type="entry name" value="Small_multidrug_res"/>
</dbReference>
<dbReference type="GO" id="GO:0005886">
    <property type="term" value="C:plasma membrane"/>
    <property type="evidence" value="ECO:0007669"/>
    <property type="project" value="UniProtKB-SubCell"/>
</dbReference>
<comment type="caution">
    <text evidence="9">The sequence shown here is derived from an EMBL/GenBank/DDBJ whole genome shotgun (WGS) entry which is preliminary data.</text>
</comment>
<organism evidence="9 10">
    <name type="scientific">Gracilibacillus oryzae</name>
    <dbReference type="NCBI Taxonomy" id="1672701"/>
    <lineage>
        <taxon>Bacteria</taxon>
        <taxon>Bacillati</taxon>
        <taxon>Bacillota</taxon>
        <taxon>Bacilli</taxon>
        <taxon>Bacillales</taxon>
        <taxon>Bacillaceae</taxon>
        <taxon>Gracilibacillus</taxon>
    </lineage>
</organism>
<dbReference type="AlphaFoldDB" id="A0A7C8GT83"/>
<gene>
    <name evidence="9" type="ORF">F9U64_10795</name>
</gene>
<evidence type="ECO:0000256" key="3">
    <source>
        <dbReference type="ARBA" id="ARBA00022475"/>
    </source>
</evidence>
<dbReference type="Proteomes" id="UP000480246">
    <property type="component" value="Unassembled WGS sequence"/>
</dbReference>
<dbReference type="InterPro" id="IPR000390">
    <property type="entry name" value="Small_drug/metabolite_transptr"/>
</dbReference>
<proteinExistence type="inferred from homology"/>
<evidence type="ECO:0000256" key="4">
    <source>
        <dbReference type="ARBA" id="ARBA00022692"/>
    </source>
</evidence>
<sequence length="104" mass="11608">MGYLFLTISLVFAVIGNMSVKLSQGFQRRLPSVGVFLFYGFCIYFLTLSIQHIEVSVAYAIWSGVTIMATTVIGILFFNEKINMRKLSSIVIILVGVLVLHLQS</sequence>
<dbReference type="Gene3D" id="1.10.3730.20">
    <property type="match status" value="1"/>
</dbReference>
<keyword evidence="6 8" id="KW-0472">Membrane</keyword>
<dbReference type="SUPFAM" id="SSF103481">
    <property type="entry name" value="Multidrug resistance efflux transporter EmrE"/>
    <property type="match status" value="1"/>
</dbReference>
<dbReference type="PANTHER" id="PTHR30561:SF1">
    <property type="entry name" value="MULTIDRUG TRANSPORTER EMRE"/>
    <property type="match status" value="1"/>
</dbReference>
<evidence type="ECO:0000256" key="1">
    <source>
        <dbReference type="ARBA" id="ARBA00004651"/>
    </source>
</evidence>
<keyword evidence="2" id="KW-0813">Transport</keyword>
<evidence type="ECO:0000256" key="5">
    <source>
        <dbReference type="ARBA" id="ARBA00022989"/>
    </source>
</evidence>
<evidence type="ECO:0000256" key="8">
    <source>
        <dbReference type="SAM" id="Phobius"/>
    </source>
</evidence>
<dbReference type="GO" id="GO:0022857">
    <property type="term" value="F:transmembrane transporter activity"/>
    <property type="evidence" value="ECO:0007669"/>
    <property type="project" value="InterPro"/>
</dbReference>
<feature type="transmembrane region" description="Helical" evidence="8">
    <location>
        <begin position="57"/>
        <end position="78"/>
    </location>
</feature>
<dbReference type="PANTHER" id="PTHR30561">
    <property type="entry name" value="SMR FAMILY PROTON-DEPENDENT DRUG EFFLUX TRANSPORTER SUGE"/>
    <property type="match status" value="1"/>
</dbReference>
<evidence type="ECO:0000313" key="10">
    <source>
        <dbReference type="Proteomes" id="UP000480246"/>
    </source>
</evidence>
<comment type="similarity">
    <text evidence="7">Belongs to the drug/metabolite transporter (DMT) superfamily. Small multidrug resistance (SMR) (TC 2.A.7.1) family.</text>
</comment>
<dbReference type="EMBL" id="WEID01000052">
    <property type="protein sequence ID" value="KAB8135751.1"/>
    <property type="molecule type" value="Genomic_DNA"/>
</dbReference>
<name>A0A7C8GT83_9BACI</name>
<feature type="transmembrane region" description="Helical" evidence="8">
    <location>
        <begin position="84"/>
        <end position="102"/>
    </location>
</feature>
<dbReference type="OrthoDB" id="21828at2"/>
<comment type="subcellular location">
    <subcellularLocation>
        <location evidence="1 7">Cell membrane</location>
        <topology evidence="1 7">Multi-pass membrane protein</topology>
    </subcellularLocation>
</comment>
<keyword evidence="10" id="KW-1185">Reference proteome</keyword>
<reference evidence="9 10" key="1">
    <citation type="submission" date="2019-10" db="EMBL/GenBank/DDBJ databases">
        <title>Gracilibacillus sp. nov. isolated from rice seeds.</title>
        <authorList>
            <person name="He S."/>
        </authorList>
    </citation>
    <scope>NUCLEOTIDE SEQUENCE [LARGE SCALE GENOMIC DNA]</scope>
    <source>
        <strain evidence="9 10">TD8</strain>
    </source>
</reference>